<name>A0A5K1FKZ1_9MAGN</name>
<evidence type="ECO:0000313" key="4">
    <source>
        <dbReference type="EMBL" id="VVW63440.1"/>
    </source>
</evidence>
<protein>
    <recommendedName>
        <fullName evidence="3">Cystatin domain-containing protein</fullName>
    </recommendedName>
</protein>
<dbReference type="PANTHER" id="PTHR47364">
    <property type="entry name" value="CYSTEINE PROTEINASE INHIBITOR 5"/>
    <property type="match status" value="1"/>
</dbReference>
<dbReference type="Gene3D" id="3.10.450.10">
    <property type="match status" value="1"/>
</dbReference>
<keyword evidence="2" id="KW-0789">Thiol protease inhibitor</keyword>
<dbReference type="Pfam" id="PF16845">
    <property type="entry name" value="SQAPI"/>
    <property type="match status" value="1"/>
</dbReference>
<evidence type="ECO:0000259" key="3">
    <source>
        <dbReference type="SMART" id="SM00043"/>
    </source>
</evidence>
<evidence type="ECO:0000256" key="1">
    <source>
        <dbReference type="ARBA" id="ARBA00022690"/>
    </source>
</evidence>
<evidence type="ECO:0000256" key="2">
    <source>
        <dbReference type="ARBA" id="ARBA00022704"/>
    </source>
</evidence>
<reference evidence="4" key="1">
    <citation type="submission" date="2019-09" db="EMBL/GenBank/DDBJ databases">
        <authorList>
            <person name="Zhang L."/>
        </authorList>
    </citation>
    <scope>NUCLEOTIDE SEQUENCE</scope>
</reference>
<dbReference type="PANTHER" id="PTHR47364:SF2">
    <property type="entry name" value="CYSTEINE PROTEINASE INHIBITOR 5"/>
    <property type="match status" value="1"/>
</dbReference>
<dbReference type="InterPro" id="IPR046350">
    <property type="entry name" value="Cystatin_sf"/>
</dbReference>
<dbReference type="SUPFAM" id="SSF54403">
    <property type="entry name" value="Cystatin/monellin"/>
    <property type="match status" value="1"/>
</dbReference>
<sequence>MDSFNSSATLLGGFQPIPDVKNNKHVQELGKFAVAEYKKEHPREAALVFAEVVEAQNQVVAGTNCKLLIKALKAGYLRHYKALVYENPWEHVKTLTSFESVFP</sequence>
<dbReference type="AlphaFoldDB" id="A0A5K1FKZ1"/>
<gene>
    <name evidence="4" type="ORF">NYM_LOCUS24622</name>
</gene>
<dbReference type="GO" id="GO:0004869">
    <property type="term" value="F:cysteine-type endopeptidase inhibitor activity"/>
    <property type="evidence" value="ECO:0007669"/>
    <property type="project" value="UniProtKB-KW"/>
</dbReference>
<proteinExistence type="predicted"/>
<dbReference type="InterPro" id="IPR000010">
    <property type="entry name" value="Cystatin_dom"/>
</dbReference>
<feature type="domain" description="Cystatin" evidence="3">
    <location>
        <begin position="9"/>
        <end position="101"/>
    </location>
</feature>
<dbReference type="SMART" id="SM00043">
    <property type="entry name" value="CY"/>
    <property type="match status" value="1"/>
</dbReference>
<keyword evidence="1" id="KW-0646">Protease inhibitor</keyword>
<dbReference type="EMBL" id="LR721786">
    <property type="protein sequence ID" value="VVW63440.1"/>
    <property type="molecule type" value="Genomic_DNA"/>
</dbReference>
<organism evidence="4">
    <name type="scientific">Nymphaea colorata</name>
    <name type="common">pocket water lily</name>
    <dbReference type="NCBI Taxonomy" id="210225"/>
    <lineage>
        <taxon>Eukaryota</taxon>
        <taxon>Viridiplantae</taxon>
        <taxon>Streptophyta</taxon>
        <taxon>Embryophyta</taxon>
        <taxon>Tracheophyta</taxon>
        <taxon>Spermatophyta</taxon>
        <taxon>Magnoliopsida</taxon>
        <taxon>Nymphaeales</taxon>
        <taxon>Nymphaeaceae</taxon>
        <taxon>Nymphaea</taxon>
    </lineage>
</organism>
<dbReference type="Gramene" id="NC8G0060120.1">
    <property type="protein sequence ID" value="NC8G0060120.1:cds"/>
    <property type="gene ID" value="NC8G0060120"/>
</dbReference>
<dbReference type="CDD" id="cd00042">
    <property type="entry name" value="CY"/>
    <property type="match status" value="1"/>
</dbReference>
<accession>A0A5K1FKZ1</accession>